<keyword evidence="4" id="KW-0677">Repeat</keyword>
<evidence type="ECO:0000256" key="7">
    <source>
        <dbReference type="ARBA" id="ARBA00022840"/>
    </source>
</evidence>
<evidence type="ECO:0000256" key="9">
    <source>
        <dbReference type="ARBA" id="ARBA00048679"/>
    </source>
</evidence>
<dbReference type="Gene3D" id="3.30.10.20">
    <property type="match status" value="4"/>
</dbReference>
<feature type="binding site" evidence="10">
    <location>
        <position position="42"/>
    </location>
    <ligand>
        <name>ATP</name>
        <dbReference type="ChEBI" id="CHEBI:30616"/>
    </ligand>
</feature>
<feature type="compositionally biased region" description="Basic and acidic residues" evidence="11">
    <location>
        <begin position="314"/>
        <end position="325"/>
    </location>
</feature>
<evidence type="ECO:0000256" key="10">
    <source>
        <dbReference type="PROSITE-ProRule" id="PRU10141"/>
    </source>
</evidence>
<name>A0AA97CUS1_9ACTN</name>
<sequence>MSDFDPHYLSERYELGETLGFGGMSEVQYARDLLLHRDVAIKVLRADLARDPSFYLRFRREAQNAAKLTHPSIVQVFDTGEAETSEGPLPFIVMEYVDGDTLRDILRASESGVIAPKQAMTWMADVAAAMDFSHRANIVHRDMKPANVMIDRTGAVKVMDFGIARAMDDTSATMTQTSAVMGTAQYLSPEQARGIKVDPRSDIYSMGCVLFELVTGEPPFTGDSPIAVAHQHVHEDPRRPSTVRPDLSPELDSIVMQAMSKNPANRYQTAADFRSDLIKVLAGGKPSAPMLLTDQEQTDLIESTRAPARSDSQPSRRDSRRHAEVIDDEPTPLHRRKPVIVAVALLLIAVLVGGLFAWAPWTSEEPSIAVPKVAGLTAEAAKANLEQAGFSVKEQHESSSDMTEGLATRTVPGDDVPTPEGSEVTLYISTGPQRSGVPDLRGKSEKDARKLLEARGFETVKTETIESTTALKDKVVRTTPQTNATVAVTSTIVLYIGTGPSEVTVPDLRGQTEDEAKTALEQMALDVVTVQADSDLPEGQVVSTSPNAGTSVRVGSTVQVTISRGNQFTIPDLHGKTPDQAQDALVKAGWDPNTINITERKVRLGSRDDGRVISQRPSPGSKLRKNESVSVVVGKEALF</sequence>
<keyword evidence="12" id="KW-1133">Transmembrane helix</keyword>
<keyword evidence="12" id="KW-0812">Transmembrane</keyword>
<dbReference type="PANTHER" id="PTHR43289:SF6">
    <property type="entry name" value="SERINE_THREONINE-PROTEIN KINASE NEKL-3"/>
    <property type="match status" value="1"/>
</dbReference>
<feature type="transmembrane region" description="Helical" evidence="12">
    <location>
        <begin position="339"/>
        <end position="361"/>
    </location>
</feature>
<dbReference type="InterPro" id="IPR000719">
    <property type="entry name" value="Prot_kinase_dom"/>
</dbReference>
<dbReference type="SUPFAM" id="SSF56112">
    <property type="entry name" value="Protein kinase-like (PK-like)"/>
    <property type="match status" value="1"/>
</dbReference>
<evidence type="ECO:0000259" key="14">
    <source>
        <dbReference type="PROSITE" id="PS51178"/>
    </source>
</evidence>
<proteinExistence type="predicted"/>
<dbReference type="RefSeq" id="WP_420041450.1">
    <property type="nucleotide sequence ID" value="NZ_CP128986.1"/>
</dbReference>
<dbReference type="Gene3D" id="1.10.510.10">
    <property type="entry name" value="Transferase(Phosphotransferase) domain 1"/>
    <property type="match status" value="1"/>
</dbReference>
<dbReference type="CDD" id="cd14014">
    <property type="entry name" value="STKc_PknB_like"/>
    <property type="match status" value="1"/>
</dbReference>
<dbReference type="PROSITE" id="PS00108">
    <property type="entry name" value="PROTEIN_KINASE_ST"/>
    <property type="match status" value="1"/>
</dbReference>
<dbReference type="AlphaFoldDB" id="A0AA97CUS1"/>
<feature type="region of interest" description="Disordered" evidence="11">
    <location>
        <begin position="606"/>
        <end position="627"/>
    </location>
</feature>
<keyword evidence="3 15" id="KW-0808">Transferase</keyword>
<dbReference type="SMART" id="SM00740">
    <property type="entry name" value="PASTA"/>
    <property type="match status" value="4"/>
</dbReference>
<dbReference type="FunFam" id="3.30.200.20:FF:000035">
    <property type="entry name" value="Serine/threonine protein kinase Stk1"/>
    <property type="match status" value="1"/>
</dbReference>
<keyword evidence="5 10" id="KW-0547">Nucleotide-binding</keyword>
<evidence type="ECO:0000256" key="3">
    <source>
        <dbReference type="ARBA" id="ARBA00022679"/>
    </source>
</evidence>
<keyword evidence="6 15" id="KW-0418">Kinase</keyword>
<dbReference type="PANTHER" id="PTHR43289">
    <property type="entry name" value="MITOGEN-ACTIVATED PROTEIN KINASE KINASE KINASE 20-RELATED"/>
    <property type="match status" value="1"/>
</dbReference>
<keyword evidence="12" id="KW-0472">Membrane</keyword>
<evidence type="ECO:0000256" key="5">
    <source>
        <dbReference type="ARBA" id="ARBA00022741"/>
    </source>
</evidence>
<organism evidence="15">
    <name type="scientific">Gordonia sp. MP11Mi</name>
    <dbReference type="NCBI Taxonomy" id="3022769"/>
    <lineage>
        <taxon>Bacteria</taxon>
        <taxon>Bacillati</taxon>
        <taxon>Actinomycetota</taxon>
        <taxon>Actinomycetes</taxon>
        <taxon>Mycobacteriales</taxon>
        <taxon>Gordoniaceae</taxon>
        <taxon>Gordonia</taxon>
    </lineage>
</organism>
<dbReference type="InterPro" id="IPR011009">
    <property type="entry name" value="Kinase-like_dom_sf"/>
</dbReference>
<dbReference type="CDD" id="cd06577">
    <property type="entry name" value="PASTA_pknB"/>
    <property type="match status" value="4"/>
</dbReference>
<feature type="region of interest" description="Disordered" evidence="11">
    <location>
        <begin position="391"/>
        <end position="420"/>
    </location>
</feature>
<evidence type="ECO:0000256" key="6">
    <source>
        <dbReference type="ARBA" id="ARBA00022777"/>
    </source>
</evidence>
<comment type="catalytic activity">
    <reaction evidence="9">
        <text>L-seryl-[protein] + ATP = O-phospho-L-seryl-[protein] + ADP + H(+)</text>
        <dbReference type="Rhea" id="RHEA:17989"/>
        <dbReference type="Rhea" id="RHEA-COMP:9863"/>
        <dbReference type="Rhea" id="RHEA-COMP:11604"/>
        <dbReference type="ChEBI" id="CHEBI:15378"/>
        <dbReference type="ChEBI" id="CHEBI:29999"/>
        <dbReference type="ChEBI" id="CHEBI:30616"/>
        <dbReference type="ChEBI" id="CHEBI:83421"/>
        <dbReference type="ChEBI" id="CHEBI:456216"/>
        <dbReference type="EC" id="2.7.11.1"/>
    </reaction>
</comment>
<reference evidence="15" key="1">
    <citation type="submission" date="2023-06" db="EMBL/GenBank/DDBJ databases">
        <title>Gordonia sp. nov. and Pseudochrobactrum sp. nov., two species isolated from the burying beetle Nicrophorus vespilloides.</title>
        <authorList>
            <person name="Poehlein A."/>
            <person name="Guzman J."/>
            <person name="Daniel R."/>
            <person name="Vilcinskas A."/>
        </authorList>
    </citation>
    <scope>NUCLEOTIDE SEQUENCE</scope>
    <source>
        <strain evidence="15">MP11Mi</strain>
    </source>
</reference>
<dbReference type="SUPFAM" id="SSF54184">
    <property type="entry name" value="Penicillin-binding protein 2x (pbp-2x), c-terminal domain"/>
    <property type="match status" value="1"/>
</dbReference>
<dbReference type="GO" id="GO:0005524">
    <property type="term" value="F:ATP binding"/>
    <property type="evidence" value="ECO:0007669"/>
    <property type="project" value="UniProtKB-UniRule"/>
</dbReference>
<keyword evidence="7 10" id="KW-0067">ATP-binding</keyword>
<dbReference type="PROSITE" id="PS51178">
    <property type="entry name" value="PASTA"/>
    <property type="match status" value="4"/>
</dbReference>
<keyword evidence="2" id="KW-0723">Serine/threonine-protein kinase</keyword>
<evidence type="ECO:0000256" key="2">
    <source>
        <dbReference type="ARBA" id="ARBA00022527"/>
    </source>
</evidence>
<dbReference type="EC" id="2.7.11.1" evidence="1"/>
<dbReference type="PROSITE" id="PS00107">
    <property type="entry name" value="PROTEIN_KINASE_ATP"/>
    <property type="match status" value="1"/>
</dbReference>
<protein>
    <recommendedName>
        <fullName evidence="1">non-specific serine/threonine protein kinase</fullName>
        <ecNumber evidence="1">2.7.11.1</ecNumber>
    </recommendedName>
</protein>
<dbReference type="Gene3D" id="3.30.200.20">
    <property type="entry name" value="Phosphorylase Kinase, domain 1"/>
    <property type="match status" value="1"/>
</dbReference>
<evidence type="ECO:0000256" key="11">
    <source>
        <dbReference type="SAM" id="MobiDB-lite"/>
    </source>
</evidence>
<feature type="domain" description="PASTA" evidence="14">
    <location>
        <begin position="565"/>
        <end position="635"/>
    </location>
</feature>
<dbReference type="InterPro" id="IPR008271">
    <property type="entry name" value="Ser/Thr_kinase_AS"/>
</dbReference>
<evidence type="ECO:0000256" key="4">
    <source>
        <dbReference type="ARBA" id="ARBA00022737"/>
    </source>
</evidence>
<dbReference type="GO" id="GO:0045717">
    <property type="term" value="P:negative regulation of fatty acid biosynthetic process"/>
    <property type="evidence" value="ECO:0007669"/>
    <property type="project" value="UniProtKB-ARBA"/>
</dbReference>
<dbReference type="Pfam" id="PF03793">
    <property type="entry name" value="PASTA"/>
    <property type="match status" value="4"/>
</dbReference>
<dbReference type="GO" id="GO:0004674">
    <property type="term" value="F:protein serine/threonine kinase activity"/>
    <property type="evidence" value="ECO:0007669"/>
    <property type="project" value="UniProtKB-KW"/>
</dbReference>
<dbReference type="NCBIfam" id="NF033483">
    <property type="entry name" value="PknB_PASTA_kin"/>
    <property type="match status" value="1"/>
</dbReference>
<dbReference type="Pfam" id="PF00069">
    <property type="entry name" value="Pkinase"/>
    <property type="match status" value="1"/>
</dbReference>
<feature type="domain" description="PASTA" evidence="14">
    <location>
        <begin position="499"/>
        <end position="564"/>
    </location>
</feature>
<evidence type="ECO:0000256" key="12">
    <source>
        <dbReference type="SAM" id="Phobius"/>
    </source>
</evidence>
<dbReference type="InterPro" id="IPR005543">
    <property type="entry name" value="PASTA_dom"/>
</dbReference>
<dbReference type="EMBL" id="CP128986">
    <property type="protein sequence ID" value="WOC12199.1"/>
    <property type="molecule type" value="Genomic_DNA"/>
</dbReference>
<feature type="domain" description="PASTA" evidence="14">
    <location>
        <begin position="431"/>
        <end position="498"/>
    </location>
</feature>
<accession>A0AA97CUS1</accession>
<comment type="catalytic activity">
    <reaction evidence="8">
        <text>L-threonyl-[protein] + ATP = O-phospho-L-threonyl-[protein] + ADP + H(+)</text>
        <dbReference type="Rhea" id="RHEA:46608"/>
        <dbReference type="Rhea" id="RHEA-COMP:11060"/>
        <dbReference type="Rhea" id="RHEA-COMP:11605"/>
        <dbReference type="ChEBI" id="CHEBI:15378"/>
        <dbReference type="ChEBI" id="CHEBI:30013"/>
        <dbReference type="ChEBI" id="CHEBI:30616"/>
        <dbReference type="ChEBI" id="CHEBI:61977"/>
        <dbReference type="ChEBI" id="CHEBI:456216"/>
        <dbReference type="EC" id="2.7.11.1"/>
    </reaction>
</comment>
<feature type="region of interest" description="Disordered" evidence="11">
    <location>
        <begin position="299"/>
        <end position="329"/>
    </location>
</feature>
<evidence type="ECO:0000259" key="13">
    <source>
        <dbReference type="PROSITE" id="PS50011"/>
    </source>
</evidence>
<dbReference type="InterPro" id="IPR017441">
    <property type="entry name" value="Protein_kinase_ATP_BS"/>
</dbReference>
<dbReference type="PROSITE" id="PS50011">
    <property type="entry name" value="PROTEIN_KINASE_DOM"/>
    <property type="match status" value="1"/>
</dbReference>
<evidence type="ECO:0000313" key="15">
    <source>
        <dbReference type="EMBL" id="WOC12199.1"/>
    </source>
</evidence>
<dbReference type="FunFam" id="1.10.510.10:FF:000021">
    <property type="entry name" value="Serine/threonine protein kinase"/>
    <property type="match status" value="1"/>
</dbReference>
<dbReference type="SMART" id="SM00220">
    <property type="entry name" value="S_TKc"/>
    <property type="match status" value="1"/>
</dbReference>
<gene>
    <name evidence="15" type="primary">pknB</name>
    <name evidence="15" type="ORF">MP11Mi_12820</name>
</gene>
<feature type="domain" description="PASTA" evidence="14">
    <location>
        <begin position="364"/>
        <end position="430"/>
    </location>
</feature>
<evidence type="ECO:0000256" key="1">
    <source>
        <dbReference type="ARBA" id="ARBA00012513"/>
    </source>
</evidence>
<evidence type="ECO:0000256" key="8">
    <source>
        <dbReference type="ARBA" id="ARBA00047899"/>
    </source>
</evidence>
<feature type="domain" description="Protein kinase" evidence="13">
    <location>
        <begin position="13"/>
        <end position="278"/>
    </location>
</feature>